<dbReference type="InterPro" id="IPR011663">
    <property type="entry name" value="UTRA"/>
</dbReference>
<evidence type="ECO:0000256" key="2">
    <source>
        <dbReference type="ARBA" id="ARBA00023125"/>
    </source>
</evidence>
<dbReference type="SUPFAM" id="SSF46785">
    <property type="entry name" value="Winged helix' DNA-binding domain"/>
    <property type="match status" value="1"/>
</dbReference>
<organism evidence="5 6">
    <name type="scientific">Parapedobacter defluvii</name>
    <dbReference type="NCBI Taxonomy" id="2045106"/>
    <lineage>
        <taxon>Bacteria</taxon>
        <taxon>Pseudomonadati</taxon>
        <taxon>Bacteroidota</taxon>
        <taxon>Sphingobacteriia</taxon>
        <taxon>Sphingobacteriales</taxon>
        <taxon>Sphingobacteriaceae</taxon>
        <taxon>Parapedobacter</taxon>
    </lineage>
</organism>
<protein>
    <submittedName>
        <fullName evidence="5">Transcriptional regulator</fullName>
    </submittedName>
</protein>
<evidence type="ECO:0000256" key="3">
    <source>
        <dbReference type="ARBA" id="ARBA00023163"/>
    </source>
</evidence>
<keyword evidence="2" id="KW-0238">DNA-binding</keyword>
<dbReference type="Pfam" id="PF00392">
    <property type="entry name" value="GntR"/>
    <property type="match status" value="1"/>
</dbReference>
<dbReference type="Gene3D" id="3.40.1410.10">
    <property type="entry name" value="Chorismate lyase-like"/>
    <property type="match status" value="1"/>
</dbReference>
<feature type="domain" description="HTH gntR-type" evidence="4">
    <location>
        <begin position="11"/>
        <end position="79"/>
    </location>
</feature>
<keyword evidence="1" id="KW-0805">Transcription regulation</keyword>
<dbReference type="SMART" id="SM00345">
    <property type="entry name" value="HTH_GNTR"/>
    <property type="match status" value="1"/>
</dbReference>
<keyword evidence="3" id="KW-0804">Transcription</keyword>
<evidence type="ECO:0000256" key="1">
    <source>
        <dbReference type="ARBA" id="ARBA00023015"/>
    </source>
</evidence>
<evidence type="ECO:0000313" key="6">
    <source>
        <dbReference type="Proteomes" id="UP000597338"/>
    </source>
</evidence>
<dbReference type="CDD" id="cd07377">
    <property type="entry name" value="WHTH_GntR"/>
    <property type="match status" value="1"/>
</dbReference>
<dbReference type="RefSeq" id="WP_188751035.1">
    <property type="nucleotide sequence ID" value="NZ_BMIK01000007.1"/>
</dbReference>
<dbReference type="PROSITE" id="PS50949">
    <property type="entry name" value="HTH_GNTR"/>
    <property type="match status" value="1"/>
</dbReference>
<dbReference type="PRINTS" id="PR00035">
    <property type="entry name" value="HTHGNTR"/>
</dbReference>
<name>A0ABQ1LXC6_9SPHI</name>
<dbReference type="PANTHER" id="PTHR44846:SF1">
    <property type="entry name" value="MANNOSYL-D-GLYCERATE TRANSPORT_METABOLISM SYSTEM REPRESSOR MNGR-RELATED"/>
    <property type="match status" value="1"/>
</dbReference>
<evidence type="ECO:0000313" key="5">
    <source>
        <dbReference type="EMBL" id="GGC31382.1"/>
    </source>
</evidence>
<dbReference type="InterPro" id="IPR050679">
    <property type="entry name" value="Bact_HTH_transcr_reg"/>
</dbReference>
<dbReference type="InterPro" id="IPR036388">
    <property type="entry name" value="WH-like_DNA-bd_sf"/>
</dbReference>
<dbReference type="PANTHER" id="PTHR44846">
    <property type="entry name" value="MANNOSYL-D-GLYCERATE TRANSPORT/METABOLISM SYSTEM REPRESSOR MNGR-RELATED"/>
    <property type="match status" value="1"/>
</dbReference>
<evidence type="ECO:0000259" key="4">
    <source>
        <dbReference type="PROSITE" id="PS50949"/>
    </source>
</evidence>
<dbReference type="Pfam" id="PF07702">
    <property type="entry name" value="UTRA"/>
    <property type="match status" value="1"/>
</dbReference>
<comment type="caution">
    <text evidence="5">The sequence shown here is derived from an EMBL/GenBank/DDBJ whole genome shotgun (WGS) entry which is preliminary data.</text>
</comment>
<dbReference type="EMBL" id="BMIK01000007">
    <property type="protein sequence ID" value="GGC31382.1"/>
    <property type="molecule type" value="Genomic_DNA"/>
</dbReference>
<accession>A0ABQ1LXC6</accession>
<dbReference type="InterPro" id="IPR036390">
    <property type="entry name" value="WH_DNA-bd_sf"/>
</dbReference>
<sequence length="244" mass="27985">MKISLDHDSPLPLYVQIEEQLRKAIRSADYKNGKKLPNEVDLSKQLGVSRSTLRQAINKMVYEGLLIRRKGVGTVVANTAITSKANNWMSFTQEMRALGITVKNYELYIGWVKPTEELCTFFDIGPDTKVMKLERLRGNEERPFVYFISYFNPRIGLTGNEDFSRPLYDILENEHNTIAKLSKEEISAMTADALLAQKLELKVGDPILKRKRYVYDPGSRPIEWNVGYYGADSFVYTIESTRDI</sequence>
<dbReference type="SMART" id="SM00866">
    <property type="entry name" value="UTRA"/>
    <property type="match status" value="1"/>
</dbReference>
<proteinExistence type="predicted"/>
<dbReference type="Proteomes" id="UP000597338">
    <property type="component" value="Unassembled WGS sequence"/>
</dbReference>
<dbReference type="Gene3D" id="1.10.10.10">
    <property type="entry name" value="Winged helix-like DNA-binding domain superfamily/Winged helix DNA-binding domain"/>
    <property type="match status" value="1"/>
</dbReference>
<gene>
    <name evidence="5" type="ORF">GCM10011386_24280</name>
</gene>
<keyword evidence="6" id="KW-1185">Reference proteome</keyword>
<dbReference type="SUPFAM" id="SSF64288">
    <property type="entry name" value="Chorismate lyase-like"/>
    <property type="match status" value="1"/>
</dbReference>
<dbReference type="InterPro" id="IPR028978">
    <property type="entry name" value="Chorismate_lyase_/UTRA_dom_sf"/>
</dbReference>
<dbReference type="InterPro" id="IPR000524">
    <property type="entry name" value="Tscrpt_reg_HTH_GntR"/>
</dbReference>
<reference evidence="6" key="1">
    <citation type="journal article" date="2019" name="Int. J. Syst. Evol. Microbiol.">
        <title>The Global Catalogue of Microorganisms (GCM) 10K type strain sequencing project: providing services to taxonomists for standard genome sequencing and annotation.</title>
        <authorList>
            <consortium name="The Broad Institute Genomics Platform"/>
            <consortium name="The Broad Institute Genome Sequencing Center for Infectious Disease"/>
            <person name="Wu L."/>
            <person name="Ma J."/>
        </authorList>
    </citation>
    <scope>NUCLEOTIDE SEQUENCE [LARGE SCALE GENOMIC DNA]</scope>
    <source>
        <strain evidence="6">CGMCC 1.15342</strain>
    </source>
</reference>